<evidence type="ECO:0000256" key="1">
    <source>
        <dbReference type="SAM" id="MobiDB-lite"/>
    </source>
</evidence>
<keyword evidence="3" id="KW-1185">Reference proteome</keyword>
<accession>A0A5J5CT47</accession>
<dbReference type="InterPro" id="IPR006311">
    <property type="entry name" value="TAT_signal"/>
</dbReference>
<dbReference type="PROSITE" id="PS51318">
    <property type="entry name" value="TAT"/>
    <property type="match status" value="1"/>
</dbReference>
<feature type="region of interest" description="Disordered" evidence="1">
    <location>
        <begin position="1"/>
        <end position="50"/>
    </location>
</feature>
<feature type="compositionally biased region" description="Low complexity" evidence="1">
    <location>
        <begin position="16"/>
        <end position="41"/>
    </location>
</feature>
<dbReference type="Proteomes" id="UP000327493">
    <property type="component" value="Chromosome 17"/>
</dbReference>
<proteinExistence type="predicted"/>
<evidence type="ECO:0000313" key="3">
    <source>
        <dbReference type="Proteomes" id="UP000327493"/>
    </source>
</evidence>
<dbReference type="EMBL" id="VOFY01000017">
    <property type="protein sequence ID" value="KAA8583650.1"/>
    <property type="molecule type" value="Genomic_DNA"/>
</dbReference>
<organism evidence="2 3">
    <name type="scientific">Etheostoma spectabile</name>
    <name type="common">orangethroat darter</name>
    <dbReference type="NCBI Taxonomy" id="54343"/>
    <lineage>
        <taxon>Eukaryota</taxon>
        <taxon>Metazoa</taxon>
        <taxon>Chordata</taxon>
        <taxon>Craniata</taxon>
        <taxon>Vertebrata</taxon>
        <taxon>Euteleostomi</taxon>
        <taxon>Actinopterygii</taxon>
        <taxon>Neopterygii</taxon>
        <taxon>Teleostei</taxon>
        <taxon>Neoteleostei</taxon>
        <taxon>Acanthomorphata</taxon>
        <taxon>Eupercaria</taxon>
        <taxon>Perciformes</taxon>
        <taxon>Percoidei</taxon>
        <taxon>Percidae</taxon>
        <taxon>Etheostomatinae</taxon>
        <taxon>Etheostoma</taxon>
    </lineage>
</organism>
<protein>
    <submittedName>
        <fullName evidence="2">Uncharacterized protein</fullName>
    </submittedName>
</protein>
<evidence type="ECO:0000313" key="2">
    <source>
        <dbReference type="EMBL" id="KAA8583650.1"/>
    </source>
</evidence>
<name>A0A5J5CT47_9PERO</name>
<reference evidence="2 3" key="1">
    <citation type="submission" date="2019-08" db="EMBL/GenBank/DDBJ databases">
        <title>A chromosome-level genome assembly, high-density linkage maps, and genome scans reveal the genomic architecture of hybrid incompatibilities underlying speciation via character displacement in darters (Percidae: Etheostominae).</title>
        <authorList>
            <person name="Moran R.L."/>
            <person name="Catchen J.M."/>
            <person name="Fuller R.C."/>
        </authorList>
    </citation>
    <scope>NUCLEOTIDE SEQUENCE [LARGE SCALE GENOMIC DNA]</scope>
    <source>
        <strain evidence="2">EspeVRDwgs_2016</strain>
        <tissue evidence="2">Muscle</tissue>
    </source>
</reference>
<comment type="caution">
    <text evidence="2">The sequence shown here is derived from an EMBL/GenBank/DDBJ whole genome shotgun (WGS) entry which is preliminary data.</text>
</comment>
<gene>
    <name evidence="2" type="ORF">FQN60_014858</name>
</gene>
<sequence length="50" mass="5299">MEEQRPSRKKARRSPLRLLGGAASGASAESSRARTAQAASSGLRLLHKVP</sequence>
<dbReference type="AlphaFoldDB" id="A0A5J5CT47"/>